<dbReference type="AlphaFoldDB" id="A0A286H6L9"/>
<dbReference type="Proteomes" id="UP000219482">
    <property type="component" value="Unassembled WGS sequence"/>
</dbReference>
<evidence type="ECO:0000313" key="2">
    <source>
        <dbReference type="EMBL" id="SOE02924.1"/>
    </source>
</evidence>
<keyword evidence="3" id="KW-1185">Reference proteome</keyword>
<evidence type="ECO:0000256" key="1">
    <source>
        <dbReference type="SAM" id="MobiDB-lite"/>
    </source>
</evidence>
<reference evidence="3" key="1">
    <citation type="submission" date="2017-09" db="EMBL/GenBank/DDBJ databases">
        <authorList>
            <person name="Varghese N."/>
            <person name="Submissions S."/>
        </authorList>
    </citation>
    <scope>NUCLEOTIDE SEQUENCE [LARGE SCALE GENOMIC DNA]</scope>
    <source>
        <strain evidence="3">DSM 44270</strain>
    </source>
</reference>
<feature type="compositionally biased region" description="Basic and acidic residues" evidence="1">
    <location>
        <begin position="44"/>
        <end position="53"/>
    </location>
</feature>
<evidence type="ECO:0008006" key="4">
    <source>
        <dbReference type="Google" id="ProtNLM"/>
    </source>
</evidence>
<evidence type="ECO:0000313" key="3">
    <source>
        <dbReference type="Proteomes" id="UP000219482"/>
    </source>
</evidence>
<gene>
    <name evidence="2" type="ORF">SAMN06272739_3885</name>
</gene>
<sequence>MEGWAATETIATEEAHMPQGPWFFCLKHHTVETRDGCAERHRLGPYETREQAEHALQSVAERNEQLDEADRKWEGD</sequence>
<feature type="compositionally biased region" description="Basic and acidic residues" evidence="1">
    <location>
        <begin position="61"/>
        <end position="76"/>
    </location>
</feature>
<dbReference type="RefSeq" id="WP_235003546.1">
    <property type="nucleotide sequence ID" value="NZ_OCNK01000005.1"/>
</dbReference>
<protein>
    <recommendedName>
        <fullName evidence="4">SPOR domain-containing protein</fullName>
    </recommendedName>
</protein>
<name>A0A286H6L9_9ACTN</name>
<organism evidence="2 3">
    <name type="scientific">Blastococcus haudaquaticus</name>
    <dbReference type="NCBI Taxonomy" id="1938745"/>
    <lineage>
        <taxon>Bacteria</taxon>
        <taxon>Bacillati</taxon>
        <taxon>Actinomycetota</taxon>
        <taxon>Actinomycetes</taxon>
        <taxon>Geodermatophilales</taxon>
        <taxon>Geodermatophilaceae</taxon>
        <taxon>Blastococcus</taxon>
    </lineage>
</organism>
<dbReference type="EMBL" id="OCNK01000005">
    <property type="protein sequence ID" value="SOE02924.1"/>
    <property type="molecule type" value="Genomic_DNA"/>
</dbReference>
<accession>A0A286H6L9</accession>
<proteinExistence type="predicted"/>
<feature type="region of interest" description="Disordered" evidence="1">
    <location>
        <begin position="44"/>
        <end position="76"/>
    </location>
</feature>